<name>M3CCE4_SPHMS</name>
<gene>
    <name evidence="2" type="ORF">SEPMUDRAFT_119785</name>
</gene>
<protein>
    <submittedName>
        <fullName evidence="2">Uncharacterized protein</fullName>
    </submittedName>
</protein>
<dbReference type="AlphaFoldDB" id="M3CCE4"/>
<evidence type="ECO:0000313" key="3">
    <source>
        <dbReference type="Proteomes" id="UP000016931"/>
    </source>
</evidence>
<dbReference type="HOGENOM" id="CLU_1876725_0_0_1"/>
<feature type="chain" id="PRO_5004032664" evidence="1">
    <location>
        <begin position="22"/>
        <end position="132"/>
    </location>
</feature>
<sequence>MSSPIITSILTFFLIVSPSLSFTPKPRCGSCDGSAQLFSSNDCSNPIQGTYQEWGNSDESNAPLPCTTISGSNPLSLNKTMSGNRCSLIVYSDEECKHFLDASSISWSGCANINGGAQSWEIFCTPRTEPFC</sequence>
<proteinExistence type="predicted"/>
<keyword evidence="3" id="KW-1185">Reference proteome</keyword>
<dbReference type="RefSeq" id="XP_016758178.1">
    <property type="nucleotide sequence ID" value="XM_016901543.1"/>
</dbReference>
<accession>M3CCE4</accession>
<evidence type="ECO:0000313" key="2">
    <source>
        <dbReference type="EMBL" id="EMF10057.1"/>
    </source>
</evidence>
<reference evidence="2 3" key="1">
    <citation type="journal article" date="2012" name="PLoS Pathog.">
        <title>Diverse lifestyles and strategies of plant pathogenesis encoded in the genomes of eighteen Dothideomycetes fungi.</title>
        <authorList>
            <person name="Ohm R.A."/>
            <person name="Feau N."/>
            <person name="Henrissat B."/>
            <person name="Schoch C.L."/>
            <person name="Horwitz B.A."/>
            <person name="Barry K.W."/>
            <person name="Condon B.J."/>
            <person name="Copeland A.C."/>
            <person name="Dhillon B."/>
            <person name="Glaser F."/>
            <person name="Hesse C.N."/>
            <person name="Kosti I."/>
            <person name="LaButti K."/>
            <person name="Lindquist E.A."/>
            <person name="Lucas S."/>
            <person name="Salamov A.A."/>
            <person name="Bradshaw R.E."/>
            <person name="Ciuffetti L."/>
            <person name="Hamelin R.C."/>
            <person name="Kema G.H.J."/>
            <person name="Lawrence C."/>
            <person name="Scott J.A."/>
            <person name="Spatafora J.W."/>
            <person name="Turgeon B.G."/>
            <person name="de Wit P.J.G.M."/>
            <person name="Zhong S."/>
            <person name="Goodwin S.B."/>
            <person name="Grigoriev I.V."/>
        </authorList>
    </citation>
    <scope>NUCLEOTIDE SEQUENCE [LARGE SCALE GENOMIC DNA]</scope>
    <source>
        <strain evidence="2 3">SO2202</strain>
    </source>
</reference>
<keyword evidence="1" id="KW-0732">Signal</keyword>
<organism evidence="2 3">
    <name type="scientific">Sphaerulina musiva (strain SO2202)</name>
    <name type="common">Poplar stem canker fungus</name>
    <name type="synonym">Septoria musiva</name>
    <dbReference type="NCBI Taxonomy" id="692275"/>
    <lineage>
        <taxon>Eukaryota</taxon>
        <taxon>Fungi</taxon>
        <taxon>Dikarya</taxon>
        <taxon>Ascomycota</taxon>
        <taxon>Pezizomycotina</taxon>
        <taxon>Dothideomycetes</taxon>
        <taxon>Dothideomycetidae</taxon>
        <taxon>Mycosphaerellales</taxon>
        <taxon>Mycosphaerellaceae</taxon>
        <taxon>Sphaerulina</taxon>
    </lineage>
</organism>
<dbReference type="EMBL" id="KB456268">
    <property type="protein sequence ID" value="EMF10057.1"/>
    <property type="molecule type" value="Genomic_DNA"/>
</dbReference>
<dbReference type="Proteomes" id="UP000016931">
    <property type="component" value="Unassembled WGS sequence"/>
</dbReference>
<evidence type="ECO:0000256" key="1">
    <source>
        <dbReference type="SAM" id="SignalP"/>
    </source>
</evidence>
<dbReference type="GeneID" id="27898680"/>
<feature type="signal peptide" evidence="1">
    <location>
        <begin position="1"/>
        <end position="21"/>
    </location>
</feature>